<accession>A0A371F835</accession>
<dbReference type="EMBL" id="QJKJ01010171">
    <property type="protein sequence ID" value="RDX74457.1"/>
    <property type="molecule type" value="Genomic_DNA"/>
</dbReference>
<evidence type="ECO:0000313" key="2">
    <source>
        <dbReference type="Proteomes" id="UP000257109"/>
    </source>
</evidence>
<keyword evidence="2" id="KW-1185">Reference proteome</keyword>
<reference evidence="1" key="1">
    <citation type="submission" date="2018-05" db="EMBL/GenBank/DDBJ databases">
        <title>Draft genome of Mucuna pruriens seed.</title>
        <authorList>
            <person name="Nnadi N.E."/>
            <person name="Vos R."/>
            <person name="Hasami M.H."/>
            <person name="Devisetty U.K."/>
            <person name="Aguiy J.C."/>
        </authorList>
    </citation>
    <scope>NUCLEOTIDE SEQUENCE [LARGE SCALE GENOMIC DNA]</scope>
    <source>
        <strain evidence="1">JCA_2017</strain>
    </source>
</reference>
<dbReference type="AlphaFoldDB" id="A0A371F835"/>
<feature type="non-terminal residue" evidence="1">
    <location>
        <position position="1"/>
    </location>
</feature>
<sequence length="130" mass="15428">MSPWRSLQCKLRKDLIPFTYVPFSRAHSPFSRWCTILHWCFSRSRKRRLRIERSKVVRGDRLACHRTLVDLILNILNNRGEPSLFDHGDHRGRWTHQIHTLCFIHAKSQSSALRPKVDYAIVSFSLFDAR</sequence>
<comment type="caution">
    <text evidence="1">The sequence shown here is derived from an EMBL/GenBank/DDBJ whole genome shotgun (WGS) entry which is preliminary data.</text>
</comment>
<gene>
    <name evidence="1" type="ORF">CR513_45799</name>
</gene>
<name>A0A371F835_MUCPR</name>
<dbReference type="Proteomes" id="UP000257109">
    <property type="component" value="Unassembled WGS sequence"/>
</dbReference>
<evidence type="ECO:0000313" key="1">
    <source>
        <dbReference type="EMBL" id="RDX74457.1"/>
    </source>
</evidence>
<protein>
    <submittedName>
        <fullName evidence="1">Uncharacterized protein</fullName>
    </submittedName>
</protein>
<organism evidence="1 2">
    <name type="scientific">Mucuna pruriens</name>
    <name type="common">Velvet bean</name>
    <name type="synonym">Dolichos pruriens</name>
    <dbReference type="NCBI Taxonomy" id="157652"/>
    <lineage>
        <taxon>Eukaryota</taxon>
        <taxon>Viridiplantae</taxon>
        <taxon>Streptophyta</taxon>
        <taxon>Embryophyta</taxon>
        <taxon>Tracheophyta</taxon>
        <taxon>Spermatophyta</taxon>
        <taxon>Magnoliopsida</taxon>
        <taxon>eudicotyledons</taxon>
        <taxon>Gunneridae</taxon>
        <taxon>Pentapetalae</taxon>
        <taxon>rosids</taxon>
        <taxon>fabids</taxon>
        <taxon>Fabales</taxon>
        <taxon>Fabaceae</taxon>
        <taxon>Papilionoideae</taxon>
        <taxon>50 kb inversion clade</taxon>
        <taxon>NPAAA clade</taxon>
        <taxon>indigoferoid/millettioid clade</taxon>
        <taxon>Phaseoleae</taxon>
        <taxon>Mucuna</taxon>
    </lineage>
</organism>
<proteinExistence type="predicted"/>